<dbReference type="InterPro" id="IPR050377">
    <property type="entry name" value="Radical_SAM_PqqE_MftC-like"/>
</dbReference>
<dbReference type="RefSeq" id="WP_084666684.1">
    <property type="nucleotide sequence ID" value="NZ_LT838272.1"/>
</dbReference>
<dbReference type="EMBL" id="LT838272">
    <property type="protein sequence ID" value="SMB99663.1"/>
    <property type="molecule type" value="Genomic_DNA"/>
</dbReference>
<accession>A0A1W1W2D7</accession>
<reference evidence="8 9" key="1">
    <citation type="submission" date="2017-04" db="EMBL/GenBank/DDBJ databases">
        <authorList>
            <person name="Afonso C.L."/>
            <person name="Miller P.J."/>
            <person name="Scott M.A."/>
            <person name="Spackman E."/>
            <person name="Goraichik I."/>
            <person name="Dimitrov K.M."/>
            <person name="Suarez D.L."/>
            <person name="Swayne D.E."/>
        </authorList>
    </citation>
    <scope>NUCLEOTIDE SEQUENCE [LARGE SCALE GENOMIC DNA]</scope>
    <source>
        <strain evidence="8 9">ToBE</strain>
    </source>
</reference>
<evidence type="ECO:0000313" key="8">
    <source>
        <dbReference type="EMBL" id="SMB99663.1"/>
    </source>
</evidence>
<name>A0A1W1W2D7_9FIRM</name>
<evidence type="ECO:0000256" key="4">
    <source>
        <dbReference type="ARBA" id="ARBA00022723"/>
    </source>
</evidence>
<protein>
    <submittedName>
        <fullName evidence="8">Radical SAM superfamily enzyme, MoaA/NifB/PqqE/SkfB family</fullName>
    </submittedName>
</protein>
<dbReference type="InterPro" id="IPR013785">
    <property type="entry name" value="Aldolase_TIM"/>
</dbReference>
<dbReference type="Pfam" id="PF13186">
    <property type="entry name" value="SPASM"/>
    <property type="match status" value="1"/>
</dbReference>
<dbReference type="GO" id="GO:0051536">
    <property type="term" value="F:iron-sulfur cluster binding"/>
    <property type="evidence" value="ECO:0007669"/>
    <property type="project" value="UniProtKB-KW"/>
</dbReference>
<evidence type="ECO:0000256" key="6">
    <source>
        <dbReference type="ARBA" id="ARBA00023014"/>
    </source>
</evidence>
<organism evidence="8 9">
    <name type="scientific">Thermanaeromonas toyohensis ToBE</name>
    <dbReference type="NCBI Taxonomy" id="698762"/>
    <lineage>
        <taxon>Bacteria</taxon>
        <taxon>Bacillati</taxon>
        <taxon>Bacillota</taxon>
        <taxon>Clostridia</taxon>
        <taxon>Neomoorellales</taxon>
        <taxon>Neomoorellaceae</taxon>
        <taxon>Thermanaeromonas</taxon>
    </lineage>
</organism>
<dbReference type="AlphaFoldDB" id="A0A1W1W2D7"/>
<dbReference type="OrthoDB" id="9810775at2"/>
<keyword evidence="9" id="KW-1185">Reference proteome</keyword>
<evidence type="ECO:0000256" key="2">
    <source>
        <dbReference type="ARBA" id="ARBA00022485"/>
    </source>
</evidence>
<dbReference type="InterPro" id="IPR007197">
    <property type="entry name" value="rSAM"/>
</dbReference>
<dbReference type="SFLD" id="SFLDG01387">
    <property type="entry name" value="BtrN-like_SPASM_domain_contain"/>
    <property type="match status" value="1"/>
</dbReference>
<evidence type="ECO:0000256" key="5">
    <source>
        <dbReference type="ARBA" id="ARBA00023004"/>
    </source>
</evidence>
<dbReference type="SFLD" id="SFLDS00029">
    <property type="entry name" value="Radical_SAM"/>
    <property type="match status" value="1"/>
</dbReference>
<dbReference type="InterPro" id="IPR058240">
    <property type="entry name" value="rSAM_sf"/>
</dbReference>
<dbReference type="CDD" id="cd21121">
    <property type="entry name" value="SPASM_Cmo-like"/>
    <property type="match status" value="1"/>
</dbReference>
<feature type="domain" description="Radical SAM core" evidence="7">
    <location>
        <begin position="1"/>
        <end position="227"/>
    </location>
</feature>
<dbReference type="PROSITE" id="PS51918">
    <property type="entry name" value="RADICAL_SAM"/>
    <property type="match status" value="1"/>
</dbReference>
<dbReference type="CDD" id="cd01335">
    <property type="entry name" value="Radical_SAM"/>
    <property type="match status" value="1"/>
</dbReference>
<evidence type="ECO:0000256" key="1">
    <source>
        <dbReference type="ARBA" id="ARBA00001966"/>
    </source>
</evidence>
<sequence>MVLKFDWIQVEVTSYCNAMCSYCPHTVYRNSWKSRHLDPDTFQRLVPYFPQASLIFLQGWGEPLLHPHFFTFVDRAKKAGCLVGTTTNGTLVEARTASEIVASGMDILAFSLAGIEEEHDKWRQGTTFYQVLEAINEVAAAKRRYRSQKPDIHVAYMLLRSGLENLPKLPMWLQGRGIKQVVISTLDFVPSPELKEEAISVEAPREWAKVKGLLDAVVREGRKKGLEIYYYLIDRNRPPGLCSENILRSLFVGSDGSVSPCVFSNLPVSGVPLRYTKGGALPVLKLTFGNVKEASLDSIWESPPYRDFRTSFLKKLNPVCQGCSKLYVVGYYF</sequence>
<dbReference type="SFLD" id="SFLDG01067">
    <property type="entry name" value="SPASM/twitch_domain_containing"/>
    <property type="match status" value="1"/>
</dbReference>
<dbReference type="STRING" id="698762.SAMN00808754_3022"/>
<dbReference type="InterPro" id="IPR034391">
    <property type="entry name" value="AdoMet-like_SPASM_containing"/>
</dbReference>
<dbReference type="PANTHER" id="PTHR11228:SF7">
    <property type="entry name" value="PQQA PEPTIDE CYCLASE"/>
    <property type="match status" value="1"/>
</dbReference>
<dbReference type="PANTHER" id="PTHR11228">
    <property type="entry name" value="RADICAL SAM DOMAIN PROTEIN"/>
    <property type="match status" value="1"/>
</dbReference>
<evidence type="ECO:0000259" key="7">
    <source>
        <dbReference type="PROSITE" id="PS51918"/>
    </source>
</evidence>
<dbReference type="GO" id="GO:0046872">
    <property type="term" value="F:metal ion binding"/>
    <property type="evidence" value="ECO:0007669"/>
    <property type="project" value="UniProtKB-KW"/>
</dbReference>
<comment type="cofactor">
    <cofactor evidence="1">
        <name>[4Fe-4S] cluster</name>
        <dbReference type="ChEBI" id="CHEBI:49883"/>
    </cofactor>
</comment>
<evidence type="ECO:0000313" key="9">
    <source>
        <dbReference type="Proteomes" id="UP000192569"/>
    </source>
</evidence>
<dbReference type="Gene3D" id="3.20.20.70">
    <property type="entry name" value="Aldolase class I"/>
    <property type="match status" value="1"/>
</dbReference>
<dbReference type="InterPro" id="IPR023885">
    <property type="entry name" value="4Fe4S-binding_SPASM_dom"/>
</dbReference>
<keyword evidence="4" id="KW-0479">Metal-binding</keyword>
<keyword evidence="5" id="KW-0408">Iron</keyword>
<gene>
    <name evidence="8" type="ORF">SAMN00808754_3022</name>
</gene>
<dbReference type="GO" id="GO:0003824">
    <property type="term" value="F:catalytic activity"/>
    <property type="evidence" value="ECO:0007669"/>
    <property type="project" value="InterPro"/>
</dbReference>
<keyword evidence="6" id="KW-0411">Iron-sulfur</keyword>
<proteinExistence type="predicted"/>
<dbReference type="SUPFAM" id="SSF102114">
    <property type="entry name" value="Radical SAM enzymes"/>
    <property type="match status" value="1"/>
</dbReference>
<keyword evidence="2" id="KW-0004">4Fe-4S</keyword>
<keyword evidence="3" id="KW-0949">S-adenosyl-L-methionine</keyword>
<dbReference type="Proteomes" id="UP000192569">
    <property type="component" value="Chromosome I"/>
</dbReference>
<dbReference type="Pfam" id="PF04055">
    <property type="entry name" value="Radical_SAM"/>
    <property type="match status" value="1"/>
</dbReference>
<evidence type="ECO:0000256" key="3">
    <source>
        <dbReference type="ARBA" id="ARBA00022691"/>
    </source>
</evidence>